<keyword evidence="1 9" id="KW-0820">tRNA-binding</keyword>
<feature type="active site" description="Cysteine persulfide intermediate" evidence="9">
    <location>
        <position position="180"/>
    </location>
</feature>
<evidence type="ECO:0000256" key="5">
    <source>
        <dbReference type="ARBA" id="ARBA00022840"/>
    </source>
</evidence>
<keyword evidence="3 9" id="KW-0819">tRNA processing</keyword>
<evidence type="ECO:0000259" key="11">
    <source>
        <dbReference type="Pfam" id="PF20259"/>
    </source>
</evidence>
<dbReference type="Gene3D" id="2.40.30.10">
    <property type="entry name" value="Translation factors"/>
    <property type="match status" value="1"/>
</dbReference>
<evidence type="ECO:0000256" key="8">
    <source>
        <dbReference type="ARBA" id="ARBA00051542"/>
    </source>
</evidence>
<comment type="subcellular location">
    <subcellularLocation>
        <location evidence="9">Cytoplasm</location>
    </subcellularLocation>
</comment>
<dbReference type="SUPFAM" id="SSF52402">
    <property type="entry name" value="Adenine nucleotide alpha hydrolases-like"/>
    <property type="match status" value="1"/>
</dbReference>
<comment type="function">
    <text evidence="9">Catalyzes the 2-thiolation of uridine at the wobble position (U34) of tRNA, leading to the formation of s(2)U34.</text>
</comment>
<evidence type="ECO:0000256" key="2">
    <source>
        <dbReference type="ARBA" id="ARBA00022679"/>
    </source>
</evidence>
<dbReference type="Proteomes" id="UP000063964">
    <property type="component" value="Chromosome"/>
</dbReference>
<dbReference type="FunFam" id="2.30.30.280:FF:000001">
    <property type="entry name" value="tRNA-specific 2-thiouridylase MnmA"/>
    <property type="match status" value="1"/>
</dbReference>
<feature type="domain" description="tRNA-specific 2-thiouridylase MnmA-like C-terminal" evidence="10">
    <location>
        <begin position="261"/>
        <end position="333"/>
    </location>
</feature>
<evidence type="ECO:0000256" key="6">
    <source>
        <dbReference type="ARBA" id="ARBA00022884"/>
    </source>
</evidence>
<dbReference type="InterPro" id="IPR046884">
    <property type="entry name" value="MnmA-like_central"/>
</dbReference>
<evidence type="ECO:0000256" key="4">
    <source>
        <dbReference type="ARBA" id="ARBA00022741"/>
    </source>
</evidence>
<dbReference type="GO" id="GO:0002143">
    <property type="term" value="P:tRNA wobble position uridine thiolation"/>
    <property type="evidence" value="ECO:0007669"/>
    <property type="project" value="TreeGrafter"/>
</dbReference>
<dbReference type="STRING" id="888061.AXF15_13090"/>
<feature type="region of interest" description="Interaction with tRNA" evidence="9">
    <location>
        <begin position="130"/>
        <end position="132"/>
    </location>
</feature>
<dbReference type="AlphaFoldDB" id="A0A0X8JS89"/>
<evidence type="ECO:0000256" key="3">
    <source>
        <dbReference type="ARBA" id="ARBA00022694"/>
    </source>
</evidence>
<comment type="catalytic activity">
    <reaction evidence="8 9">
        <text>S-sulfanyl-L-cysteinyl-[protein] + uridine(34) in tRNA + AH2 + ATP = 2-thiouridine(34) in tRNA + L-cysteinyl-[protein] + A + AMP + diphosphate + H(+)</text>
        <dbReference type="Rhea" id="RHEA:47032"/>
        <dbReference type="Rhea" id="RHEA-COMP:10131"/>
        <dbReference type="Rhea" id="RHEA-COMP:11726"/>
        <dbReference type="Rhea" id="RHEA-COMP:11727"/>
        <dbReference type="Rhea" id="RHEA-COMP:11728"/>
        <dbReference type="ChEBI" id="CHEBI:13193"/>
        <dbReference type="ChEBI" id="CHEBI:15378"/>
        <dbReference type="ChEBI" id="CHEBI:17499"/>
        <dbReference type="ChEBI" id="CHEBI:29950"/>
        <dbReference type="ChEBI" id="CHEBI:30616"/>
        <dbReference type="ChEBI" id="CHEBI:33019"/>
        <dbReference type="ChEBI" id="CHEBI:61963"/>
        <dbReference type="ChEBI" id="CHEBI:65315"/>
        <dbReference type="ChEBI" id="CHEBI:87170"/>
        <dbReference type="ChEBI" id="CHEBI:456215"/>
        <dbReference type="EC" id="2.8.1.13"/>
    </reaction>
</comment>
<dbReference type="GO" id="GO:0000049">
    <property type="term" value="F:tRNA binding"/>
    <property type="evidence" value="ECO:0007669"/>
    <property type="project" value="UniProtKB-KW"/>
</dbReference>
<accession>A0A0X8JS89</accession>
<dbReference type="Pfam" id="PF20258">
    <property type="entry name" value="tRNA_Me_trans_C"/>
    <property type="match status" value="1"/>
</dbReference>
<dbReference type="InterPro" id="IPR014729">
    <property type="entry name" value="Rossmann-like_a/b/a_fold"/>
</dbReference>
<dbReference type="EMBL" id="CP014230">
    <property type="protein sequence ID" value="AMD93940.1"/>
    <property type="molecule type" value="Genomic_DNA"/>
</dbReference>
<keyword evidence="4 9" id="KW-0547">Nucleotide-binding</keyword>
<evidence type="ECO:0000256" key="9">
    <source>
        <dbReference type="HAMAP-Rule" id="MF_00144"/>
    </source>
</evidence>
<reference evidence="13" key="1">
    <citation type="submission" date="2016-02" db="EMBL/GenBank/DDBJ databases">
        <authorList>
            <person name="Holder M.E."/>
            <person name="Ajami N.J."/>
            <person name="Petrosino J.F."/>
        </authorList>
    </citation>
    <scope>NUCLEOTIDE SEQUENCE [LARGE SCALE GENOMIC DNA]</scope>
    <source>
        <strain evidence="13">DSM 12838</strain>
    </source>
</reference>
<dbReference type="Gene3D" id="3.40.50.620">
    <property type="entry name" value="HUPs"/>
    <property type="match status" value="1"/>
</dbReference>
<feature type="active site" description="Nucleophile" evidence="9">
    <location>
        <position position="88"/>
    </location>
</feature>
<dbReference type="Gene3D" id="2.30.30.280">
    <property type="entry name" value="Adenine nucleotide alpha hydrolases-like domains"/>
    <property type="match status" value="1"/>
</dbReference>
<organism evidence="12 13">
    <name type="scientific">Desulfomicrobium orale DSM 12838</name>
    <dbReference type="NCBI Taxonomy" id="888061"/>
    <lineage>
        <taxon>Bacteria</taxon>
        <taxon>Pseudomonadati</taxon>
        <taxon>Thermodesulfobacteriota</taxon>
        <taxon>Desulfovibrionia</taxon>
        <taxon>Desulfovibrionales</taxon>
        <taxon>Desulfomicrobiaceae</taxon>
        <taxon>Desulfomicrobium</taxon>
    </lineage>
</organism>
<dbReference type="Pfam" id="PF03054">
    <property type="entry name" value="tRNA_Me_trans"/>
    <property type="match status" value="1"/>
</dbReference>
<evidence type="ECO:0000313" key="12">
    <source>
        <dbReference type="EMBL" id="AMD93940.1"/>
    </source>
</evidence>
<dbReference type="GO" id="GO:0005737">
    <property type="term" value="C:cytoplasm"/>
    <property type="evidence" value="ECO:0007669"/>
    <property type="project" value="UniProtKB-SubCell"/>
</dbReference>
<dbReference type="GO" id="GO:0103016">
    <property type="term" value="F:tRNA-uridine 2-sulfurtransferase activity"/>
    <property type="evidence" value="ECO:0007669"/>
    <property type="project" value="UniProtKB-EC"/>
</dbReference>
<dbReference type="RefSeq" id="WP_066608466.1">
    <property type="nucleotide sequence ID" value="NZ_CP014230.1"/>
</dbReference>
<protein>
    <recommendedName>
        <fullName evidence="9">tRNA-specific 2-thiouridylase MnmA</fullName>
        <ecNumber evidence="9">2.8.1.13</ecNumber>
    </recommendedName>
</protein>
<evidence type="ECO:0000256" key="7">
    <source>
        <dbReference type="ARBA" id="ARBA00023157"/>
    </source>
</evidence>
<evidence type="ECO:0000256" key="1">
    <source>
        <dbReference type="ARBA" id="ARBA00022555"/>
    </source>
</evidence>
<evidence type="ECO:0000259" key="10">
    <source>
        <dbReference type="Pfam" id="PF20258"/>
    </source>
</evidence>
<dbReference type="KEGG" id="doa:AXF15_13090"/>
<feature type="site" description="Interaction with tRNA" evidence="9">
    <location>
        <position position="113"/>
    </location>
</feature>
<feature type="binding site" evidence="9">
    <location>
        <begin position="6"/>
        <end position="13"/>
    </location>
    <ligand>
        <name>ATP</name>
        <dbReference type="ChEBI" id="CHEBI:30616"/>
    </ligand>
</feature>
<dbReference type="InterPro" id="IPR046885">
    <property type="entry name" value="MnmA-like_C"/>
</dbReference>
<feature type="site" description="Interaction with tRNA" evidence="9">
    <location>
        <position position="316"/>
    </location>
</feature>
<dbReference type="HAMAP" id="MF_00144">
    <property type="entry name" value="tRNA_thiouridyl_MnmA"/>
    <property type="match status" value="1"/>
</dbReference>
<keyword evidence="5 9" id="KW-0067">ATP-binding</keyword>
<proteinExistence type="inferred from homology"/>
<dbReference type="InterPro" id="IPR004506">
    <property type="entry name" value="MnmA-like"/>
</dbReference>
<comment type="similarity">
    <text evidence="9">Belongs to the MnmA/TRMU family.</text>
</comment>
<keyword evidence="2 9" id="KW-0808">Transferase</keyword>
<gene>
    <name evidence="9" type="primary">mnmA</name>
    <name evidence="12" type="ORF">AXF15_13090</name>
</gene>
<dbReference type="GO" id="GO:0005524">
    <property type="term" value="F:ATP binding"/>
    <property type="evidence" value="ECO:0007669"/>
    <property type="project" value="UniProtKB-KW"/>
</dbReference>
<dbReference type="CDD" id="cd01998">
    <property type="entry name" value="MnmA_TRMU-like"/>
    <property type="match status" value="1"/>
</dbReference>
<dbReference type="EC" id="2.8.1.13" evidence="9"/>
<dbReference type="Pfam" id="PF20259">
    <property type="entry name" value="tRNA_Me_trans_M"/>
    <property type="match status" value="1"/>
</dbReference>
<comment type="caution">
    <text evidence="9">Lacks conserved residue(s) required for the propagation of feature annotation.</text>
</comment>
<keyword evidence="13" id="KW-1185">Reference proteome</keyword>
<keyword evidence="9" id="KW-0963">Cytoplasm</keyword>
<sequence>MTVAVALSGGADSLLALLLLRDAGENVFGVHARFLPEDGLPARLEELCGDLGVLLHVLDLRREFEELVVGPFVRAYQRGLTPNPCAACNPAMKFGLVLDRSLALGADRLATGHYAVLRSGALFRGRDAAKDQSYFLSMVPRQRLGRLLFPLGEWTKDVVRTELAARGLTPPAGRESQEICFIPGDYRDFLRARKTELSPPGPIALADGTVLGRHQGLWNHTLGQRKGLGVAYSEPLYVTGRDAATNTLVVGPRAETLTGGCRTAAPNLLADPSAWPGRVLVQTIYRQRPVPARVDLEGRGMTITFSEPRALPAPGQIAAVYSEEGRVLAGAVITAE</sequence>
<dbReference type="OrthoDB" id="9800696at2"/>
<feature type="binding site" evidence="9">
    <location>
        <position position="112"/>
    </location>
    <ligand>
        <name>ATP</name>
        <dbReference type="ChEBI" id="CHEBI:30616"/>
    </ligand>
</feature>
<dbReference type="InterPro" id="IPR023382">
    <property type="entry name" value="MnmA-like_central_sf"/>
</dbReference>
<dbReference type="PANTHER" id="PTHR11933:SF5">
    <property type="entry name" value="MITOCHONDRIAL TRNA-SPECIFIC 2-THIOURIDYLASE 1"/>
    <property type="match status" value="1"/>
</dbReference>
<feature type="domain" description="tRNA-specific 2-thiouridylase MnmA-like central" evidence="11">
    <location>
        <begin position="188"/>
        <end position="251"/>
    </location>
</feature>
<name>A0A0X8JS89_9BACT</name>
<dbReference type="PANTHER" id="PTHR11933">
    <property type="entry name" value="TRNA 5-METHYLAMINOMETHYL-2-THIOURIDYLATE -METHYLTRANSFERASE"/>
    <property type="match status" value="1"/>
</dbReference>
<keyword evidence="6 9" id="KW-0694">RNA-binding</keyword>
<evidence type="ECO:0000313" key="13">
    <source>
        <dbReference type="Proteomes" id="UP000063964"/>
    </source>
</evidence>
<keyword evidence="7" id="KW-1015">Disulfide bond</keyword>
<dbReference type="NCBIfam" id="TIGR00420">
    <property type="entry name" value="trmU"/>
    <property type="match status" value="1"/>
</dbReference>